<dbReference type="Proteomes" id="UP000789901">
    <property type="component" value="Unassembled WGS sequence"/>
</dbReference>
<accession>A0ABN7WNA9</accession>
<evidence type="ECO:0000313" key="2">
    <source>
        <dbReference type="Proteomes" id="UP000789901"/>
    </source>
</evidence>
<keyword evidence="2" id="KW-1185">Reference proteome</keyword>
<organism evidence="1 2">
    <name type="scientific">Gigaspora margarita</name>
    <dbReference type="NCBI Taxonomy" id="4874"/>
    <lineage>
        <taxon>Eukaryota</taxon>
        <taxon>Fungi</taxon>
        <taxon>Fungi incertae sedis</taxon>
        <taxon>Mucoromycota</taxon>
        <taxon>Glomeromycotina</taxon>
        <taxon>Glomeromycetes</taxon>
        <taxon>Diversisporales</taxon>
        <taxon>Gigasporaceae</taxon>
        <taxon>Gigaspora</taxon>
    </lineage>
</organism>
<sequence length="154" mass="17838">MNDDEKRILNGPPRTSYIEYHKHAFFTYSSKEVETFQHGYLGIGPSYITGNFHLCYPASEPLHLKKVEISLVGQESALYESIFYRLHKSFRCSFEVDSTINASINYILKATIISDKNVEKIVSVKCHINRWCLPVEYLEQPIVMKNPDQDKTTE</sequence>
<reference evidence="1 2" key="1">
    <citation type="submission" date="2021-06" db="EMBL/GenBank/DDBJ databases">
        <authorList>
            <person name="Kallberg Y."/>
            <person name="Tangrot J."/>
            <person name="Rosling A."/>
        </authorList>
    </citation>
    <scope>NUCLEOTIDE SEQUENCE [LARGE SCALE GENOMIC DNA]</scope>
    <source>
        <strain evidence="1 2">120-4 pot B 10/14</strain>
    </source>
</reference>
<evidence type="ECO:0000313" key="1">
    <source>
        <dbReference type="EMBL" id="CAG8836426.1"/>
    </source>
</evidence>
<protein>
    <submittedName>
        <fullName evidence="1">619_t:CDS:1</fullName>
    </submittedName>
</protein>
<dbReference type="EMBL" id="CAJVQB010053535">
    <property type="protein sequence ID" value="CAG8836426.1"/>
    <property type="molecule type" value="Genomic_DNA"/>
</dbReference>
<gene>
    <name evidence="1" type="ORF">GMARGA_LOCUS33033</name>
</gene>
<comment type="caution">
    <text evidence="1">The sequence shown here is derived from an EMBL/GenBank/DDBJ whole genome shotgun (WGS) entry which is preliminary data.</text>
</comment>
<name>A0ABN7WNA9_GIGMA</name>
<proteinExistence type="predicted"/>